<dbReference type="AlphaFoldDB" id="A0AAV3XFY7"/>
<reference evidence="1" key="1">
    <citation type="submission" date="2019-10" db="EMBL/GenBank/DDBJ databases">
        <title>Draft genome sequece of Microseira wollei NIES-4236.</title>
        <authorList>
            <person name="Yamaguchi H."/>
            <person name="Suzuki S."/>
            <person name="Kawachi M."/>
        </authorList>
    </citation>
    <scope>NUCLEOTIDE SEQUENCE</scope>
    <source>
        <strain evidence="1">NIES-4236</strain>
    </source>
</reference>
<keyword evidence="1" id="KW-0067">ATP-binding</keyword>
<keyword evidence="1" id="KW-0547">Nucleotide-binding</keyword>
<dbReference type="Proteomes" id="UP001050975">
    <property type="component" value="Unassembled WGS sequence"/>
</dbReference>
<protein>
    <submittedName>
        <fullName evidence="1">Helicase-like protein</fullName>
    </submittedName>
</protein>
<dbReference type="RefSeq" id="WP_226588554.1">
    <property type="nucleotide sequence ID" value="NZ_BLAY01000138.1"/>
</dbReference>
<accession>A0AAV3XFY7</accession>
<organism evidence="1 2">
    <name type="scientific">Microseira wollei NIES-4236</name>
    <dbReference type="NCBI Taxonomy" id="2530354"/>
    <lineage>
        <taxon>Bacteria</taxon>
        <taxon>Bacillati</taxon>
        <taxon>Cyanobacteriota</taxon>
        <taxon>Cyanophyceae</taxon>
        <taxon>Oscillatoriophycideae</taxon>
        <taxon>Aerosakkonematales</taxon>
        <taxon>Aerosakkonemataceae</taxon>
        <taxon>Microseira</taxon>
    </lineage>
</organism>
<comment type="caution">
    <text evidence="1">The sequence shown here is derived from an EMBL/GenBank/DDBJ whole genome shotgun (WGS) entry which is preliminary data.</text>
</comment>
<gene>
    <name evidence="1" type="ORF">MiSe_66810</name>
</gene>
<name>A0AAV3XFY7_9CYAN</name>
<keyword evidence="1" id="KW-0347">Helicase</keyword>
<proteinExistence type="predicted"/>
<sequence length="128" mass="14366">MGALQLSYISGSLLVVPADENLEEIYEMRSPAQIPTDVRDDLLQKMQIISHSKTYPPSRQAAIKDAIELVKKLINSDEKKQRFKQKSHAIAITPAVKSSAIIWPALLKNQKAKADGIFWKFIFALCTL</sequence>
<keyword evidence="1" id="KW-0378">Hydrolase</keyword>
<evidence type="ECO:0000313" key="1">
    <source>
        <dbReference type="EMBL" id="GET41867.1"/>
    </source>
</evidence>
<keyword evidence="2" id="KW-1185">Reference proteome</keyword>
<dbReference type="EMBL" id="BLAY01000138">
    <property type="protein sequence ID" value="GET41867.1"/>
    <property type="molecule type" value="Genomic_DNA"/>
</dbReference>
<evidence type="ECO:0000313" key="2">
    <source>
        <dbReference type="Proteomes" id="UP001050975"/>
    </source>
</evidence>
<dbReference type="GO" id="GO:0004386">
    <property type="term" value="F:helicase activity"/>
    <property type="evidence" value="ECO:0007669"/>
    <property type="project" value="UniProtKB-KW"/>
</dbReference>